<organism evidence="1 2">
    <name type="scientific">Streptomyces katsurahamanus</name>
    <dbReference type="NCBI Taxonomy" id="2577098"/>
    <lineage>
        <taxon>Bacteria</taxon>
        <taxon>Bacillati</taxon>
        <taxon>Actinomycetota</taxon>
        <taxon>Actinomycetes</taxon>
        <taxon>Kitasatosporales</taxon>
        <taxon>Streptomycetaceae</taxon>
        <taxon>Streptomyces</taxon>
    </lineage>
</organism>
<evidence type="ECO:0000313" key="1">
    <source>
        <dbReference type="EMBL" id="MQS37458.1"/>
    </source>
</evidence>
<dbReference type="Proteomes" id="UP000460558">
    <property type="component" value="Unassembled WGS sequence"/>
</dbReference>
<reference evidence="1 2" key="1">
    <citation type="submission" date="2019-06" db="EMBL/GenBank/DDBJ databases">
        <title>Comparative genomics and metabolomics analyses of clavulanic acid producing Streptomyces species provides insight into specialized metabolism and evolution of beta-lactam biosynthetic gene clusters.</title>
        <authorList>
            <person name="Moore M.A."/>
            <person name="Cruz-Morales P."/>
            <person name="Barona Gomez F."/>
            <person name="Kapil T."/>
        </authorList>
    </citation>
    <scope>NUCLEOTIDE SEQUENCE [LARGE SCALE GENOMIC DNA]</scope>
    <source>
        <strain evidence="1 2">T-272</strain>
    </source>
</reference>
<feature type="non-terminal residue" evidence="1">
    <location>
        <position position="33"/>
    </location>
</feature>
<comment type="caution">
    <text evidence="1">The sequence shown here is derived from an EMBL/GenBank/DDBJ whole genome shotgun (WGS) entry which is preliminary data.</text>
</comment>
<keyword evidence="2" id="KW-1185">Reference proteome</keyword>
<proteinExistence type="predicted"/>
<protein>
    <submittedName>
        <fullName evidence="1">Thioredoxin</fullName>
    </submittedName>
</protein>
<sequence length="33" mass="3497">MTAEQTGVRVQLALDRLAGGGAREAGEELVREL</sequence>
<gene>
    <name evidence="1" type="ORF">FFZ77_18045</name>
</gene>
<evidence type="ECO:0000313" key="2">
    <source>
        <dbReference type="Proteomes" id="UP000460558"/>
    </source>
</evidence>
<name>A0ABW9NVW8_9ACTN</name>
<accession>A0ABW9NVW8</accession>
<dbReference type="EMBL" id="VDEQ01000201">
    <property type="protein sequence ID" value="MQS37458.1"/>
    <property type="molecule type" value="Genomic_DNA"/>
</dbReference>